<evidence type="ECO:0000256" key="1">
    <source>
        <dbReference type="SAM" id="MobiDB-lite"/>
    </source>
</evidence>
<dbReference type="AlphaFoldDB" id="A0A197JYC8"/>
<name>A0A197JYC8_9FUNG</name>
<gene>
    <name evidence="3" type="ORF">K457DRAFT_893746</name>
</gene>
<dbReference type="OrthoDB" id="2347889at2759"/>
<feature type="region of interest" description="Disordered" evidence="1">
    <location>
        <begin position="126"/>
        <end position="149"/>
    </location>
</feature>
<evidence type="ECO:0000313" key="3">
    <source>
        <dbReference type="EMBL" id="OAQ29953.1"/>
    </source>
</evidence>
<keyword evidence="4" id="KW-1185">Reference proteome</keyword>
<dbReference type="Proteomes" id="UP000078512">
    <property type="component" value="Unassembled WGS sequence"/>
</dbReference>
<organism evidence="3 4">
    <name type="scientific">Linnemannia elongata AG-77</name>
    <dbReference type="NCBI Taxonomy" id="1314771"/>
    <lineage>
        <taxon>Eukaryota</taxon>
        <taxon>Fungi</taxon>
        <taxon>Fungi incertae sedis</taxon>
        <taxon>Mucoromycota</taxon>
        <taxon>Mortierellomycotina</taxon>
        <taxon>Mortierellomycetes</taxon>
        <taxon>Mortierellales</taxon>
        <taxon>Mortierellaceae</taxon>
        <taxon>Linnemannia</taxon>
    </lineage>
</organism>
<feature type="signal peptide" evidence="2">
    <location>
        <begin position="1"/>
        <end position="19"/>
    </location>
</feature>
<sequence>MLKLSILVVLLLATTVAQAVPYTYLMFWSDAYRQGRKIICAPLHDDTCYRLPDDIVNLGLSSAQFSNGNMFANKMAVTLYSGDGCNGYMNRWGFTLNNLGGPYQIEYFQTLNDNVRSFKVAARDLPTTHGGARQDPENTERAPCKDFYS</sequence>
<accession>A0A197JYC8</accession>
<feature type="compositionally biased region" description="Basic and acidic residues" evidence="1">
    <location>
        <begin position="132"/>
        <end position="149"/>
    </location>
</feature>
<evidence type="ECO:0000313" key="4">
    <source>
        <dbReference type="Proteomes" id="UP000078512"/>
    </source>
</evidence>
<protein>
    <submittedName>
        <fullName evidence="3">Uncharacterized protein</fullName>
    </submittedName>
</protein>
<evidence type="ECO:0000256" key="2">
    <source>
        <dbReference type="SAM" id="SignalP"/>
    </source>
</evidence>
<proteinExistence type="predicted"/>
<dbReference type="EMBL" id="KV442038">
    <property type="protein sequence ID" value="OAQ29953.1"/>
    <property type="molecule type" value="Genomic_DNA"/>
</dbReference>
<reference evidence="3 4" key="1">
    <citation type="submission" date="2016-05" db="EMBL/GenBank/DDBJ databases">
        <title>Genome sequencing reveals origins of a unique bacterial endosymbiosis in the earliest lineages of terrestrial Fungi.</title>
        <authorList>
            <consortium name="DOE Joint Genome Institute"/>
            <person name="Uehling J."/>
            <person name="Gryganskyi A."/>
            <person name="Hameed K."/>
            <person name="Tschaplinski T."/>
            <person name="Misztal P."/>
            <person name="Wu S."/>
            <person name="Desiro A."/>
            <person name="Vande Pol N."/>
            <person name="Du Z.-Y."/>
            <person name="Zienkiewicz A."/>
            <person name="Zienkiewicz K."/>
            <person name="Morin E."/>
            <person name="Tisserant E."/>
            <person name="Splivallo R."/>
            <person name="Hainaut M."/>
            <person name="Henrissat B."/>
            <person name="Ohm R."/>
            <person name="Kuo A."/>
            <person name="Yan J."/>
            <person name="Lipzen A."/>
            <person name="Nolan M."/>
            <person name="Labutti K."/>
            <person name="Barry K."/>
            <person name="Goldstein A."/>
            <person name="Labbe J."/>
            <person name="Schadt C."/>
            <person name="Tuskan G."/>
            <person name="Grigoriev I."/>
            <person name="Martin F."/>
            <person name="Vilgalys R."/>
            <person name="Bonito G."/>
        </authorList>
    </citation>
    <scope>NUCLEOTIDE SEQUENCE [LARGE SCALE GENOMIC DNA]</scope>
    <source>
        <strain evidence="3 4">AG-77</strain>
    </source>
</reference>
<feature type="chain" id="PRO_5008276387" evidence="2">
    <location>
        <begin position="20"/>
        <end position="149"/>
    </location>
</feature>
<keyword evidence="2" id="KW-0732">Signal</keyword>